<evidence type="ECO:0000313" key="3">
    <source>
        <dbReference type="EMBL" id="SER07912.1"/>
    </source>
</evidence>
<keyword evidence="4" id="KW-1185">Reference proteome</keyword>
<dbReference type="AlphaFoldDB" id="A0A1H9L8V2"/>
<dbReference type="OrthoDB" id="197041at2"/>
<reference evidence="4" key="1">
    <citation type="submission" date="2016-10" db="EMBL/GenBank/DDBJ databases">
        <authorList>
            <person name="Varghese N."/>
            <person name="Submissions S."/>
        </authorList>
    </citation>
    <scope>NUCLEOTIDE SEQUENCE [LARGE SCALE GENOMIC DNA]</scope>
    <source>
        <strain evidence="4">CGMCC 4.6856</strain>
    </source>
</reference>
<evidence type="ECO:0000259" key="2">
    <source>
        <dbReference type="Pfam" id="PF12728"/>
    </source>
</evidence>
<dbReference type="SUPFAM" id="SSF46955">
    <property type="entry name" value="Putative DNA-binding domain"/>
    <property type="match status" value="1"/>
</dbReference>
<dbReference type="GO" id="GO:0003677">
    <property type="term" value="F:DNA binding"/>
    <property type="evidence" value="ECO:0007669"/>
    <property type="project" value="InterPro"/>
</dbReference>
<dbReference type="NCBIfam" id="TIGR01764">
    <property type="entry name" value="excise"/>
    <property type="match status" value="1"/>
</dbReference>
<name>A0A1H9L8V2_9ACTN</name>
<dbReference type="InterPro" id="IPR010093">
    <property type="entry name" value="SinI_DNA-bd"/>
</dbReference>
<dbReference type="STRING" id="1036181.SAMN05421756_108214"/>
<accession>A0A1H9L8V2</accession>
<dbReference type="InterPro" id="IPR009061">
    <property type="entry name" value="DNA-bd_dom_put_sf"/>
</dbReference>
<evidence type="ECO:0000313" key="4">
    <source>
        <dbReference type="Proteomes" id="UP000198504"/>
    </source>
</evidence>
<sequence length="100" mass="10990">MGEQAEGTSPADCGANPQPSESVARARYLSAEEAATYLNVSVRFIRRAASERRLRHVRVGKFVRFHPDDLDAFATVREPAPGPDEAVVSEVWRRGRAVAP</sequence>
<feature type="region of interest" description="Disordered" evidence="1">
    <location>
        <begin position="1"/>
        <end position="20"/>
    </location>
</feature>
<dbReference type="Pfam" id="PF12728">
    <property type="entry name" value="HTH_17"/>
    <property type="match status" value="1"/>
</dbReference>
<organism evidence="3 4">
    <name type="scientific">Microlunatus flavus</name>
    <dbReference type="NCBI Taxonomy" id="1036181"/>
    <lineage>
        <taxon>Bacteria</taxon>
        <taxon>Bacillati</taxon>
        <taxon>Actinomycetota</taxon>
        <taxon>Actinomycetes</taxon>
        <taxon>Propionibacteriales</taxon>
        <taxon>Propionibacteriaceae</taxon>
        <taxon>Microlunatus</taxon>
    </lineage>
</organism>
<gene>
    <name evidence="3" type="ORF">SAMN05421756_108214</name>
</gene>
<dbReference type="InterPro" id="IPR041657">
    <property type="entry name" value="HTH_17"/>
</dbReference>
<evidence type="ECO:0000256" key="1">
    <source>
        <dbReference type="SAM" id="MobiDB-lite"/>
    </source>
</evidence>
<dbReference type="EMBL" id="FOFA01000008">
    <property type="protein sequence ID" value="SER07912.1"/>
    <property type="molecule type" value="Genomic_DNA"/>
</dbReference>
<protein>
    <submittedName>
        <fullName evidence="3">DNA binding domain-containing protein, excisionase family</fullName>
    </submittedName>
</protein>
<proteinExistence type="predicted"/>
<dbReference type="RefSeq" id="WP_091184409.1">
    <property type="nucleotide sequence ID" value="NZ_FOFA01000008.1"/>
</dbReference>
<feature type="domain" description="Helix-turn-helix" evidence="2">
    <location>
        <begin position="28"/>
        <end position="74"/>
    </location>
</feature>
<dbReference type="Proteomes" id="UP000198504">
    <property type="component" value="Unassembled WGS sequence"/>
</dbReference>